<dbReference type="Proteomes" id="UP001341820">
    <property type="component" value="Unassembled WGS sequence"/>
</dbReference>
<feature type="transmembrane region" description="Helical" evidence="8">
    <location>
        <begin position="116"/>
        <end position="138"/>
    </location>
</feature>
<evidence type="ECO:0000256" key="3">
    <source>
        <dbReference type="ARBA" id="ARBA00022448"/>
    </source>
</evidence>
<feature type="transmembrane region" description="Helical" evidence="8">
    <location>
        <begin position="271"/>
        <end position="296"/>
    </location>
</feature>
<evidence type="ECO:0000256" key="5">
    <source>
        <dbReference type="ARBA" id="ARBA00022692"/>
    </source>
</evidence>
<feature type="transmembrane region" description="Helical" evidence="8">
    <location>
        <begin position="42"/>
        <end position="63"/>
    </location>
</feature>
<dbReference type="PANTHER" id="PTHR34975:SF2">
    <property type="entry name" value="SPORE GERMINATION PROTEIN A2"/>
    <property type="match status" value="1"/>
</dbReference>
<dbReference type="Gene3D" id="1.20.1740.10">
    <property type="entry name" value="Amino acid/polyamine transporter I"/>
    <property type="match status" value="1"/>
</dbReference>
<evidence type="ECO:0000313" key="10">
    <source>
        <dbReference type="Proteomes" id="UP001341820"/>
    </source>
</evidence>
<feature type="transmembrane region" description="Helical" evidence="8">
    <location>
        <begin position="12"/>
        <end position="36"/>
    </location>
</feature>
<keyword evidence="6 8" id="KW-1133">Transmembrane helix</keyword>
<feature type="transmembrane region" description="Helical" evidence="8">
    <location>
        <begin position="186"/>
        <end position="207"/>
    </location>
</feature>
<reference evidence="9 10" key="1">
    <citation type="submission" date="2023-03" db="EMBL/GenBank/DDBJ databases">
        <title>Bacillus Genome Sequencing.</title>
        <authorList>
            <person name="Dunlap C."/>
        </authorList>
    </citation>
    <scope>NUCLEOTIDE SEQUENCE [LARGE SCALE GENOMIC DNA]</scope>
    <source>
        <strain evidence="9 10">B-4107</strain>
    </source>
</reference>
<feature type="transmembrane region" description="Helical" evidence="8">
    <location>
        <begin position="84"/>
        <end position="110"/>
    </location>
</feature>
<dbReference type="Pfam" id="PF03845">
    <property type="entry name" value="Spore_permease"/>
    <property type="match status" value="1"/>
</dbReference>
<keyword evidence="4" id="KW-0309">Germination</keyword>
<feature type="transmembrane region" description="Helical" evidence="8">
    <location>
        <begin position="337"/>
        <end position="356"/>
    </location>
</feature>
<proteinExistence type="inferred from homology"/>
<accession>A0ABU6NM58</accession>
<dbReference type="InterPro" id="IPR004761">
    <property type="entry name" value="Spore_GerAB"/>
</dbReference>
<sequence>MAQTPPNHLQVPAYMAFFLVHGAQFGVGVLGFSRYIAEIAGYQSWLAVVIAGAANQLIIWMMFKTIKRTQQPDLYMVNKTLYGKWLGSIMTILFSLYFAILAVVVLRTYIEIVQVWIYIELATWSIALAFLLVAYYAIVKGFRVIAGLTFLFSFLPFLLTPTIAPVLEYAEWFHLYPVMSSTFLDILKASFILTLSFAGAELIFVYYPFLQDKDKAQQYAHLGSFATTIAYLVITFLTFIYYSAEQLKLTIWPTLSAWKIASFVFIERVEYIGIAMWLLVIFPNIILTIWASSRLLKLQFRITHRKTVFFVLILVFITTIQFTTRDEINMLNESINYIGPVFIFGFIPLLLIVSYIRRKKGGHSA</sequence>
<feature type="transmembrane region" description="Helical" evidence="8">
    <location>
        <begin position="219"/>
        <end position="242"/>
    </location>
</feature>
<gene>
    <name evidence="9" type="ORF">P5F74_09310</name>
</gene>
<name>A0ABU6NM58_9BACI</name>
<protein>
    <submittedName>
        <fullName evidence="9">GerAB/ArcD/ProY family transporter</fullName>
    </submittedName>
</protein>
<organism evidence="9 10">
    <name type="scientific">Shouchella miscanthi</name>
    <dbReference type="NCBI Taxonomy" id="2598861"/>
    <lineage>
        <taxon>Bacteria</taxon>
        <taxon>Bacillati</taxon>
        <taxon>Bacillota</taxon>
        <taxon>Bacilli</taxon>
        <taxon>Bacillales</taxon>
        <taxon>Bacillaceae</taxon>
        <taxon>Shouchella</taxon>
    </lineage>
</organism>
<evidence type="ECO:0000256" key="1">
    <source>
        <dbReference type="ARBA" id="ARBA00004141"/>
    </source>
</evidence>
<keyword evidence="7 8" id="KW-0472">Membrane</keyword>
<comment type="caution">
    <text evidence="9">The sequence shown here is derived from an EMBL/GenBank/DDBJ whole genome shotgun (WGS) entry which is preliminary data.</text>
</comment>
<keyword evidence="5 8" id="KW-0812">Transmembrane</keyword>
<feature type="transmembrane region" description="Helical" evidence="8">
    <location>
        <begin position="308"/>
        <end position="325"/>
    </location>
</feature>
<evidence type="ECO:0000256" key="6">
    <source>
        <dbReference type="ARBA" id="ARBA00022989"/>
    </source>
</evidence>
<evidence type="ECO:0000256" key="2">
    <source>
        <dbReference type="ARBA" id="ARBA00007998"/>
    </source>
</evidence>
<evidence type="ECO:0000313" key="9">
    <source>
        <dbReference type="EMBL" id="MED4128325.1"/>
    </source>
</evidence>
<comment type="similarity">
    <text evidence="2">Belongs to the amino acid-polyamine-organocation (APC) superfamily. Spore germination protein (SGP) (TC 2.A.3.9) family.</text>
</comment>
<evidence type="ECO:0000256" key="4">
    <source>
        <dbReference type="ARBA" id="ARBA00022544"/>
    </source>
</evidence>
<comment type="subcellular location">
    <subcellularLocation>
        <location evidence="1">Membrane</location>
        <topology evidence="1">Multi-pass membrane protein</topology>
    </subcellularLocation>
</comment>
<dbReference type="RefSeq" id="WP_035394307.1">
    <property type="nucleotide sequence ID" value="NZ_CP042163.1"/>
</dbReference>
<evidence type="ECO:0000256" key="7">
    <source>
        <dbReference type="ARBA" id="ARBA00023136"/>
    </source>
</evidence>
<dbReference type="NCBIfam" id="TIGR00912">
    <property type="entry name" value="2A0309"/>
    <property type="match status" value="1"/>
</dbReference>
<dbReference type="PANTHER" id="PTHR34975">
    <property type="entry name" value="SPORE GERMINATION PROTEIN A2"/>
    <property type="match status" value="1"/>
</dbReference>
<feature type="transmembrane region" description="Helical" evidence="8">
    <location>
        <begin position="145"/>
        <end position="166"/>
    </location>
</feature>
<dbReference type="EMBL" id="JAROAS010000016">
    <property type="protein sequence ID" value="MED4128325.1"/>
    <property type="molecule type" value="Genomic_DNA"/>
</dbReference>
<keyword evidence="10" id="KW-1185">Reference proteome</keyword>
<keyword evidence="3" id="KW-0813">Transport</keyword>
<evidence type="ECO:0000256" key="8">
    <source>
        <dbReference type="SAM" id="Phobius"/>
    </source>
</evidence>